<dbReference type="InterPro" id="IPR015943">
    <property type="entry name" value="WD40/YVTN_repeat-like_dom_sf"/>
</dbReference>
<accession>A0ABY5LPA9</accession>
<protein>
    <recommendedName>
        <fullName evidence="4">TEP-1 C-terminal beta-propeller domain-containing protein</fullName>
    </recommendedName>
</protein>
<organism evidence="5 6">
    <name type="scientific">Dolichospermum heterosporum TAC447</name>
    <dbReference type="NCBI Taxonomy" id="747523"/>
    <lineage>
        <taxon>Bacteria</taxon>
        <taxon>Bacillati</taxon>
        <taxon>Cyanobacteriota</taxon>
        <taxon>Cyanophyceae</taxon>
        <taxon>Nostocales</taxon>
        <taxon>Aphanizomenonaceae</taxon>
        <taxon>Dolichospermum</taxon>
        <taxon>Dolichospermum heterosporum</taxon>
    </lineage>
</organism>
<evidence type="ECO:0000259" key="4">
    <source>
        <dbReference type="Pfam" id="PF25048"/>
    </source>
</evidence>
<dbReference type="Proteomes" id="UP001057561">
    <property type="component" value="Chromosome"/>
</dbReference>
<dbReference type="InterPro" id="IPR011047">
    <property type="entry name" value="Quinoprotein_ADH-like_sf"/>
</dbReference>
<dbReference type="InterPro" id="IPR019775">
    <property type="entry name" value="WD40_repeat_CS"/>
</dbReference>
<evidence type="ECO:0000313" key="6">
    <source>
        <dbReference type="Proteomes" id="UP001057561"/>
    </source>
</evidence>
<keyword evidence="1 3" id="KW-0853">WD repeat</keyword>
<dbReference type="EMBL" id="CP099464">
    <property type="protein sequence ID" value="UUO13555.1"/>
    <property type="molecule type" value="Genomic_DNA"/>
</dbReference>
<gene>
    <name evidence="5" type="ORF">NG743_15865</name>
</gene>
<dbReference type="PROSITE" id="PS00678">
    <property type="entry name" value="WD_REPEATS_1"/>
    <property type="match status" value="1"/>
</dbReference>
<dbReference type="InterPro" id="IPR001680">
    <property type="entry name" value="WD40_rpt"/>
</dbReference>
<feature type="domain" description="TEP-1 C-terminal beta-propeller" evidence="4">
    <location>
        <begin position="6"/>
        <end position="63"/>
    </location>
</feature>
<keyword evidence="2" id="KW-0677">Repeat</keyword>
<dbReference type="PROSITE" id="PS50082">
    <property type="entry name" value="WD_REPEATS_2"/>
    <property type="match status" value="1"/>
</dbReference>
<evidence type="ECO:0000256" key="3">
    <source>
        <dbReference type="PROSITE-ProRule" id="PRU00221"/>
    </source>
</evidence>
<reference evidence="5" key="1">
    <citation type="submission" date="2022-06" db="EMBL/GenBank/DDBJ databases">
        <title>Nostosin G and Spiroidesin B from the Cyanobacterium Dolichospermum sp. NIES-1697.</title>
        <authorList>
            <person name="Phan C.-S."/>
            <person name="Mehjabin J.J."/>
            <person name="Anas A.R.J."/>
            <person name="Hayasaka M."/>
            <person name="Onoki R."/>
            <person name="Wang J."/>
            <person name="Umezawa T."/>
            <person name="Washio K."/>
            <person name="Morikawa M."/>
            <person name="Okino T."/>
        </authorList>
    </citation>
    <scope>NUCLEOTIDE SEQUENCE</scope>
    <source>
        <strain evidence="5">NIES-1697</strain>
    </source>
</reference>
<dbReference type="RefSeq" id="WP_027403691.1">
    <property type="nucleotide sequence ID" value="NZ_CP099464.1"/>
</dbReference>
<sequence>MLSKLALKIVVSASDDDTLKVWDLHTGKELSTFTGESSIFCCAVNPDGLTVVAEESSGRVHFLRLEGGDI</sequence>
<feature type="repeat" description="WD" evidence="3">
    <location>
        <begin position="10"/>
        <end position="32"/>
    </location>
</feature>
<dbReference type="InterPro" id="IPR056828">
    <property type="entry name" value="Beta-prop_TEP1_C"/>
</dbReference>
<dbReference type="SUPFAM" id="SSF50998">
    <property type="entry name" value="Quinoprotein alcohol dehydrogenase-like"/>
    <property type="match status" value="1"/>
</dbReference>
<keyword evidence="6" id="KW-1185">Reference proteome</keyword>
<evidence type="ECO:0000256" key="2">
    <source>
        <dbReference type="ARBA" id="ARBA00022737"/>
    </source>
</evidence>
<dbReference type="Gene3D" id="2.130.10.10">
    <property type="entry name" value="YVTN repeat-like/Quinoprotein amine dehydrogenase"/>
    <property type="match status" value="1"/>
</dbReference>
<name>A0ABY5LPA9_9CYAN</name>
<evidence type="ECO:0000313" key="5">
    <source>
        <dbReference type="EMBL" id="UUO13555.1"/>
    </source>
</evidence>
<evidence type="ECO:0000256" key="1">
    <source>
        <dbReference type="ARBA" id="ARBA00022574"/>
    </source>
</evidence>
<dbReference type="Pfam" id="PF25048">
    <property type="entry name" value="Beta-prop_TEP1_C"/>
    <property type="match status" value="1"/>
</dbReference>
<proteinExistence type="predicted"/>